<keyword evidence="8" id="KW-1185">Reference proteome</keyword>
<evidence type="ECO:0000256" key="1">
    <source>
        <dbReference type="ARBA" id="ARBA00022617"/>
    </source>
</evidence>
<feature type="chain" id="PRO_5032823017" evidence="5">
    <location>
        <begin position="23"/>
        <end position="109"/>
    </location>
</feature>
<comment type="caution">
    <text evidence="7">The sequence shown here is derived from an EMBL/GenBank/DDBJ whole genome shotgun (WGS) entry which is preliminary data.</text>
</comment>
<feature type="domain" description="Cytochrome c" evidence="6">
    <location>
        <begin position="31"/>
        <end position="104"/>
    </location>
</feature>
<keyword evidence="5" id="KW-0732">Signal</keyword>
<evidence type="ECO:0000259" key="6">
    <source>
        <dbReference type="PROSITE" id="PS51007"/>
    </source>
</evidence>
<dbReference type="RefSeq" id="WP_155065050.1">
    <property type="nucleotide sequence ID" value="NZ_WMIF01000018.1"/>
</dbReference>
<protein>
    <submittedName>
        <fullName evidence="7">Cytochrome c</fullName>
    </submittedName>
</protein>
<dbReference type="Pfam" id="PF13442">
    <property type="entry name" value="Cytochrome_CBB3"/>
    <property type="match status" value="1"/>
</dbReference>
<evidence type="ECO:0000256" key="2">
    <source>
        <dbReference type="ARBA" id="ARBA00022723"/>
    </source>
</evidence>
<dbReference type="InterPro" id="IPR036909">
    <property type="entry name" value="Cyt_c-like_dom_sf"/>
</dbReference>
<dbReference type="GO" id="GO:0009055">
    <property type="term" value="F:electron transfer activity"/>
    <property type="evidence" value="ECO:0007669"/>
    <property type="project" value="InterPro"/>
</dbReference>
<dbReference type="GO" id="GO:0046872">
    <property type="term" value="F:metal ion binding"/>
    <property type="evidence" value="ECO:0007669"/>
    <property type="project" value="UniProtKB-KW"/>
</dbReference>
<proteinExistence type="predicted"/>
<name>A0A844H3J6_9RHOB</name>
<reference evidence="7 8" key="1">
    <citation type="submission" date="2019-11" db="EMBL/GenBank/DDBJ databases">
        <authorList>
            <person name="Dong K."/>
        </authorList>
    </citation>
    <scope>NUCLEOTIDE SEQUENCE [LARGE SCALE GENOMIC DNA]</scope>
    <source>
        <strain evidence="7 8">JCM 17370</strain>
    </source>
</reference>
<keyword evidence="1 4" id="KW-0349">Heme</keyword>
<dbReference type="Gene3D" id="1.10.760.10">
    <property type="entry name" value="Cytochrome c-like domain"/>
    <property type="match status" value="1"/>
</dbReference>
<gene>
    <name evidence="7" type="ORF">GL279_12900</name>
</gene>
<feature type="signal peptide" evidence="5">
    <location>
        <begin position="1"/>
        <end position="22"/>
    </location>
</feature>
<dbReference type="EMBL" id="WMIF01000018">
    <property type="protein sequence ID" value="MTH35499.1"/>
    <property type="molecule type" value="Genomic_DNA"/>
</dbReference>
<dbReference type="InterPro" id="IPR009056">
    <property type="entry name" value="Cyt_c-like_dom"/>
</dbReference>
<accession>A0A844H3J6</accession>
<dbReference type="OrthoDB" id="9808312at2"/>
<evidence type="ECO:0000256" key="3">
    <source>
        <dbReference type="ARBA" id="ARBA00023004"/>
    </source>
</evidence>
<dbReference type="Proteomes" id="UP000442533">
    <property type="component" value="Unassembled WGS sequence"/>
</dbReference>
<dbReference type="SUPFAM" id="SSF46626">
    <property type="entry name" value="Cytochrome c"/>
    <property type="match status" value="1"/>
</dbReference>
<evidence type="ECO:0000313" key="8">
    <source>
        <dbReference type="Proteomes" id="UP000442533"/>
    </source>
</evidence>
<evidence type="ECO:0000256" key="5">
    <source>
        <dbReference type="SAM" id="SignalP"/>
    </source>
</evidence>
<keyword evidence="3 4" id="KW-0408">Iron</keyword>
<keyword evidence="2 4" id="KW-0479">Metal-binding</keyword>
<dbReference type="PROSITE" id="PS51007">
    <property type="entry name" value="CYTC"/>
    <property type="match status" value="1"/>
</dbReference>
<sequence length="109" mass="11816">MPGKRWPATLAALVLTAGMAHAQDARLDDSRMFSTGEEAWNKVCSRCHSGHENSVGPNLLQGSYDEDIIRFFARHGSGPMPAFTAAMVDDTTLSQIAAYVIANHKEPAE</sequence>
<evidence type="ECO:0000256" key="4">
    <source>
        <dbReference type="PROSITE-ProRule" id="PRU00433"/>
    </source>
</evidence>
<dbReference type="GO" id="GO:0020037">
    <property type="term" value="F:heme binding"/>
    <property type="evidence" value="ECO:0007669"/>
    <property type="project" value="InterPro"/>
</dbReference>
<evidence type="ECO:0000313" key="7">
    <source>
        <dbReference type="EMBL" id="MTH35499.1"/>
    </source>
</evidence>
<dbReference type="AlphaFoldDB" id="A0A844H3J6"/>
<organism evidence="7 8">
    <name type="scientific">Paracoccus limosus</name>
    <dbReference type="NCBI Taxonomy" id="913252"/>
    <lineage>
        <taxon>Bacteria</taxon>
        <taxon>Pseudomonadati</taxon>
        <taxon>Pseudomonadota</taxon>
        <taxon>Alphaproteobacteria</taxon>
        <taxon>Rhodobacterales</taxon>
        <taxon>Paracoccaceae</taxon>
        <taxon>Paracoccus</taxon>
    </lineage>
</organism>